<feature type="region of interest" description="Disordered" evidence="1">
    <location>
        <begin position="1"/>
        <end position="23"/>
    </location>
</feature>
<sequence length="624" mass="69786">MQNHQSKFPPSESGRSTIGSELGVTNDAGTASLTNSHVLSCRALLDADFYLSRYPDVGDVGADPLTHYTEWGWKEGRYPMSPQSIDFDRVSEALRVCPTNRMARQLEIMHLLRSTDFSNVESATDSFFSIFGAPPVDDELRVTFEVAAFNMFERWLRGELLAGIRDVLRLIERIRVLYPSSKLLHALNGLAFYQSGELLEAEKTLRSLPSDGVLEANVQEWCSLALRRIDEAQRANAKPNLDANLLLLDNSYPSQFSSFRYGELTTYLESFDSSSACVRPDEGISRLGESKEFIELRRALFDEKGIVPERVRRFDSQALATAKVGYTVFLNQADFFFTQIGLPSAEHLAFTLYPGGGFAPDNPKSDLSLRRLCENDRVKKIITTQIVSYRYLLDGGFCDSERILHLFGGIVPAIFAEKRPKDVKPVNEGALNICFVAQRYSPIGAEKGYDVFAHVVKIFANSPDINFHVVGGFDETIIDIGPARNITFYGTRPASFFEGFYQKMDAILSPNIELSALDPSVPKVFDGFPTTCVMEAGLQAAAMFVTDFQRMNRHLDGTPIFSAGEMTLIDRDAEAIAATLRRYLGDRQALRDLGEAGRQAVLREYSFERQMKPRLDLLGKYLAA</sequence>
<dbReference type="SUPFAM" id="SSF53756">
    <property type="entry name" value="UDP-Glycosyltransferase/glycogen phosphorylase"/>
    <property type="match status" value="1"/>
</dbReference>
<dbReference type="RefSeq" id="WP_172310849.1">
    <property type="nucleotide sequence ID" value="NZ_WOEY01000057.1"/>
</dbReference>
<evidence type="ECO:0000259" key="2">
    <source>
        <dbReference type="Pfam" id="PF13524"/>
    </source>
</evidence>
<dbReference type="EMBL" id="WOEY01000057">
    <property type="protein sequence ID" value="NPT42356.1"/>
    <property type="molecule type" value="Genomic_DNA"/>
</dbReference>
<dbReference type="Proteomes" id="UP000652198">
    <property type="component" value="Unassembled WGS sequence"/>
</dbReference>
<evidence type="ECO:0000256" key="1">
    <source>
        <dbReference type="SAM" id="MobiDB-lite"/>
    </source>
</evidence>
<dbReference type="InterPro" id="IPR055259">
    <property type="entry name" value="YkvP/CgeB_Glyco_trans-like"/>
</dbReference>
<proteinExistence type="predicted"/>
<feature type="domain" description="Spore protein YkvP/CgeB glycosyl transferase-like" evidence="2">
    <location>
        <begin position="460"/>
        <end position="612"/>
    </location>
</feature>
<dbReference type="Pfam" id="PF13524">
    <property type="entry name" value="Glyco_trans_1_2"/>
    <property type="match status" value="1"/>
</dbReference>
<reference evidence="3 4" key="1">
    <citation type="submission" date="2019-11" db="EMBL/GenBank/DDBJ databases">
        <title>Metabolism of dissolved organic matter in forest soils.</title>
        <authorList>
            <person name="Cyle K.T."/>
            <person name="Wilhelm R.C."/>
            <person name="Martinez C.E."/>
        </authorList>
    </citation>
    <scope>NUCLEOTIDE SEQUENCE [LARGE SCALE GENOMIC DNA]</scope>
    <source>
        <strain evidence="3 4">1N</strain>
    </source>
</reference>
<dbReference type="Gene3D" id="3.40.50.2000">
    <property type="entry name" value="Glycogen Phosphorylase B"/>
    <property type="match status" value="1"/>
</dbReference>
<feature type="compositionally biased region" description="Polar residues" evidence="1">
    <location>
        <begin position="1"/>
        <end position="19"/>
    </location>
</feature>
<organism evidence="3 4">
    <name type="scientific">Paraburkholderia solitsugae</name>
    <dbReference type="NCBI Taxonomy" id="2675748"/>
    <lineage>
        <taxon>Bacteria</taxon>
        <taxon>Pseudomonadati</taxon>
        <taxon>Pseudomonadota</taxon>
        <taxon>Betaproteobacteria</taxon>
        <taxon>Burkholderiales</taxon>
        <taxon>Burkholderiaceae</taxon>
        <taxon>Paraburkholderia</taxon>
    </lineage>
</organism>
<keyword evidence="4" id="KW-1185">Reference proteome</keyword>
<gene>
    <name evidence="3" type="ORF">GNZ12_13755</name>
</gene>
<name>A0ABX2BQZ9_9BURK</name>
<accession>A0ABX2BQZ9</accession>
<evidence type="ECO:0000313" key="4">
    <source>
        <dbReference type="Proteomes" id="UP000652198"/>
    </source>
</evidence>
<comment type="caution">
    <text evidence="3">The sequence shown here is derived from an EMBL/GenBank/DDBJ whole genome shotgun (WGS) entry which is preliminary data.</text>
</comment>
<protein>
    <recommendedName>
        <fullName evidence="2">Spore protein YkvP/CgeB glycosyl transferase-like domain-containing protein</fullName>
    </recommendedName>
</protein>
<evidence type="ECO:0000313" key="3">
    <source>
        <dbReference type="EMBL" id="NPT42356.1"/>
    </source>
</evidence>